<dbReference type="EMBL" id="JBBBZM010000149">
    <property type="protein sequence ID" value="KAL0632825.1"/>
    <property type="molecule type" value="Genomic_DNA"/>
</dbReference>
<reference evidence="2 3" key="1">
    <citation type="submission" date="2024-02" db="EMBL/GenBank/DDBJ databases">
        <title>Discinaceae phylogenomics.</title>
        <authorList>
            <person name="Dirks A.C."/>
            <person name="James T.Y."/>
        </authorList>
    </citation>
    <scope>NUCLEOTIDE SEQUENCE [LARGE SCALE GENOMIC DNA]</scope>
    <source>
        <strain evidence="2 3">ACD0624</strain>
    </source>
</reference>
<feature type="compositionally biased region" description="Low complexity" evidence="1">
    <location>
        <begin position="36"/>
        <end position="46"/>
    </location>
</feature>
<accession>A0ABR3GA82</accession>
<protein>
    <submittedName>
        <fullName evidence="2">Uncharacterized protein</fullName>
    </submittedName>
</protein>
<gene>
    <name evidence="2" type="ORF">Q9L58_008304</name>
</gene>
<organism evidence="2 3">
    <name type="scientific">Discina gigas</name>
    <dbReference type="NCBI Taxonomy" id="1032678"/>
    <lineage>
        <taxon>Eukaryota</taxon>
        <taxon>Fungi</taxon>
        <taxon>Dikarya</taxon>
        <taxon>Ascomycota</taxon>
        <taxon>Pezizomycotina</taxon>
        <taxon>Pezizomycetes</taxon>
        <taxon>Pezizales</taxon>
        <taxon>Discinaceae</taxon>
        <taxon>Discina</taxon>
    </lineage>
</organism>
<evidence type="ECO:0000313" key="3">
    <source>
        <dbReference type="Proteomes" id="UP001447188"/>
    </source>
</evidence>
<keyword evidence="3" id="KW-1185">Reference proteome</keyword>
<evidence type="ECO:0000313" key="2">
    <source>
        <dbReference type="EMBL" id="KAL0632825.1"/>
    </source>
</evidence>
<feature type="compositionally biased region" description="Pro residues" evidence="1">
    <location>
        <begin position="23"/>
        <end position="35"/>
    </location>
</feature>
<feature type="compositionally biased region" description="Basic residues" evidence="1">
    <location>
        <begin position="1"/>
        <end position="19"/>
    </location>
</feature>
<evidence type="ECO:0000256" key="1">
    <source>
        <dbReference type="SAM" id="MobiDB-lite"/>
    </source>
</evidence>
<feature type="compositionally biased region" description="Basic and acidic residues" evidence="1">
    <location>
        <begin position="53"/>
        <end position="66"/>
    </location>
</feature>
<sequence length="149" mass="16452">MTSRHHRSMKQWLSHHVRRSLPPAIPPPATPPPKTPNSASSTPATPLHTGTPDPHRNSNDTRKHDTPPAQPNRRPTAIKEQATGSSRSEVRGEPTTTNPDDYSALSKEEGDWYLRISKQSEGVGVSKEEDLSVDWSGFRSIDAVMMKGK</sequence>
<name>A0ABR3GA82_9PEZI</name>
<comment type="caution">
    <text evidence="2">The sequence shown here is derived from an EMBL/GenBank/DDBJ whole genome shotgun (WGS) entry which is preliminary data.</text>
</comment>
<proteinExistence type="predicted"/>
<dbReference type="Proteomes" id="UP001447188">
    <property type="component" value="Unassembled WGS sequence"/>
</dbReference>
<feature type="region of interest" description="Disordered" evidence="1">
    <location>
        <begin position="1"/>
        <end position="104"/>
    </location>
</feature>